<dbReference type="InterPro" id="IPR029063">
    <property type="entry name" value="SAM-dependent_MTases_sf"/>
</dbReference>
<dbReference type="Pfam" id="PF13649">
    <property type="entry name" value="Methyltransf_25"/>
    <property type="match status" value="1"/>
</dbReference>
<feature type="domain" description="Methyltransferase" evidence="1">
    <location>
        <begin position="47"/>
        <end position="151"/>
    </location>
</feature>
<dbReference type="PANTHER" id="PTHR43464:SF92">
    <property type="entry name" value="SLR1071 PROTEIN"/>
    <property type="match status" value="1"/>
</dbReference>
<gene>
    <name evidence="2" type="ORF">GCM10009107_48500</name>
</gene>
<dbReference type="PANTHER" id="PTHR43464">
    <property type="entry name" value="METHYLTRANSFERASE"/>
    <property type="match status" value="1"/>
</dbReference>
<proteinExistence type="predicted"/>
<dbReference type="EMBL" id="BAAAEW010000036">
    <property type="protein sequence ID" value="GAA0763322.1"/>
    <property type="molecule type" value="Genomic_DNA"/>
</dbReference>
<accession>A0ABP3VMF1</accession>
<dbReference type="RefSeq" id="WP_231011776.1">
    <property type="nucleotide sequence ID" value="NZ_BAAAEW010000036.1"/>
</dbReference>
<evidence type="ECO:0000259" key="1">
    <source>
        <dbReference type="Pfam" id="PF13649"/>
    </source>
</evidence>
<dbReference type="Gene3D" id="3.40.50.150">
    <property type="entry name" value="Vaccinia Virus protein VP39"/>
    <property type="match status" value="1"/>
</dbReference>
<sequence>MNTAAFDAVARDYDRDFTHSLVGAAQRRTVWDVLDNRLRQTGRPCSVLELNCGTGEDALHMARAGHRVVATDVSHAMLQVARDKLARAGLGGAAQTRPLDLQALASGHVTAQELGGPFDLVFSNFGGLNCLSPSALQALAAPLASCLAPEGQIIAVVMPRLCLWESAWALLQLRPRLAARRWRGGPVLAQLSLGQPPLPVWFHGVHQMDGAWHTHFERTLVRPVGLAVPPSAREALASRAPGWLALMERLDRRWLTAAWGARLSDHVLIQYRRR</sequence>
<dbReference type="CDD" id="cd02440">
    <property type="entry name" value="AdoMet_MTases"/>
    <property type="match status" value="1"/>
</dbReference>
<evidence type="ECO:0000313" key="2">
    <source>
        <dbReference type="EMBL" id="GAA0763322.1"/>
    </source>
</evidence>
<evidence type="ECO:0000313" key="3">
    <source>
        <dbReference type="Proteomes" id="UP001500279"/>
    </source>
</evidence>
<dbReference type="InterPro" id="IPR041698">
    <property type="entry name" value="Methyltransf_25"/>
</dbReference>
<keyword evidence="3" id="KW-1185">Reference proteome</keyword>
<organism evidence="2 3">
    <name type="scientific">Ideonella azotifigens</name>
    <dbReference type="NCBI Taxonomy" id="513160"/>
    <lineage>
        <taxon>Bacteria</taxon>
        <taxon>Pseudomonadati</taxon>
        <taxon>Pseudomonadota</taxon>
        <taxon>Betaproteobacteria</taxon>
        <taxon>Burkholderiales</taxon>
        <taxon>Sphaerotilaceae</taxon>
        <taxon>Ideonella</taxon>
    </lineage>
</organism>
<reference evidence="3" key="1">
    <citation type="journal article" date="2019" name="Int. J. Syst. Evol. Microbiol.">
        <title>The Global Catalogue of Microorganisms (GCM) 10K type strain sequencing project: providing services to taxonomists for standard genome sequencing and annotation.</title>
        <authorList>
            <consortium name="The Broad Institute Genomics Platform"/>
            <consortium name="The Broad Institute Genome Sequencing Center for Infectious Disease"/>
            <person name="Wu L."/>
            <person name="Ma J."/>
        </authorList>
    </citation>
    <scope>NUCLEOTIDE SEQUENCE [LARGE SCALE GENOMIC DNA]</scope>
    <source>
        <strain evidence="3">JCM 15503</strain>
    </source>
</reference>
<dbReference type="SUPFAM" id="SSF53335">
    <property type="entry name" value="S-adenosyl-L-methionine-dependent methyltransferases"/>
    <property type="match status" value="1"/>
</dbReference>
<comment type="caution">
    <text evidence="2">The sequence shown here is derived from an EMBL/GenBank/DDBJ whole genome shotgun (WGS) entry which is preliminary data.</text>
</comment>
<dbReference type="Proteomes" id="UP001500279">
    <property type="component" value="Unassembled WGS sequence"/>
</dbReference>
<protein>
    <recommendedName>
        <fullName evidence="1">Methyltransferase domain-containing protein</fullName>
    </recommendedName>
</protein>
<name>A0ABP3VMF1_9BURK</name>